<organism evidence="1 2">
    <name type="scientific">Thermogutta terrifontis</name>
    <dbReference type="NCBI Taxonomy" id="1331910"/>
    <lineage>
        <taxon>Bacteria</taxon>
        <taxon>Pseudomonadati</taxon>
        <taxon>Planctomycetota</taxon>
        <taxon>Planctomycetia</taxon>
        <taxon>Pirellulales</taxon>
        <taxon>Thermoguttaceae</taxon>
        <taxon>Thermogutta</taxon>
    </lineage>
</organism>
<dbReference type="Proteomes" id="UP000215086">
    <property type="component" value="Chromosome"/>
</dbReference>
<reference evidence="1 2" key="1">
    <citation type="journal article" name="Front. Microbiol.">
        <title>Sugar Metabolism of the First Thermophilic Planctomycete Thermogutta terrifontis: Comparative Genomic and Transcriptomic Approaches.</title>
        <authorList>
            <person name="Elcheninov A.G."/>
            <person name="Menzel P."/>
            <person name="Gudbergsdottir S.R."/>
            <person name="Slesarev A.I."/>
            <person name="Kadnikov V.V."/>
            <person name="Krogh A."/>
            <person name="Bonch-Osmolovskaya E.A."/>
            <person name="Peng X."/>
            <person name="Kublanov I.V."/>
        </authorList>
    </citation>
    <scope>NUCLEOTIDE SEQUENCE [LARGE SCALE GENOMIC DNA]</scope>
    <source>
        <strain evidence="1 2">R1</strain>
    </source>
</reference>
<proteinExistence type="predicted"/>
<accession>A0A286RJ16</accession>
<dbReference type="AlphaFoldDB" id="A0A286RJ16"/>
<sequence>MASFGQGFYQMVSYEARTACNKNLRHSLTCGVINRCPNTEPLATE</sequence>
<gene>
    <name evidence="1" type="ORF">THTE_3359</name>
</gene>
<keyword evidence="2" id="KW-1185">Reference proteome</keyword>
<dbReference type="EMBL" id="CP018477">
    <property type="protein sequence ID" value="ASV75961.1"/>
    <property type="molecule type" value="Genomic_DNA"/>
</dbReference>
<evidence type="ECO:0000313" key="1">
    <source>
        <dbReference type="EMBL" id="ASV75961.1"/>
    </source>
</evidence>
<dbReference type="KEGG" id="ttf:THTE_3359"/>
<name>A0A286RJ16_9BACT</name>
<protein>
    <submittedName>
        <fullName evidence="1">Uncharacterized protein</fullName>
    </submittedName>
</protein>
<evidence type="ECO:0000313" key="2">
    <source>
        <dbReference type="Proteomes" id="UP000215086"/>
    </source>
</evidence>